<comment type="caution">
    <text evidence="8">The sequence shown here is derived from an EMBL/GenBank/DDBJ whole genome shotgun (WGS) entry which is preliminary data.</text>
</comment>
<dbReference type="EMBL" id="JAUESC010000387">
    <property type="protein sequence ID" value="KAK0575107.1"/>
    <property type="molecule type" value="Genomic_DNA"/>
</dbReference>
<dbReference type="CDD" id="cd00371">
    <property type="entry name" value="HMA"/>
    <property type="match status" value="1"/>
</dbReference>
<evidence type="ECO:0000256" key="7">
    <source>
        <dbReference type="SAM" id="MobiDB-lite"/>
    </source>
</evidence>
<evidence type="ECO:0000256" key="5">
    <source>
        <dbReference type="ARBA" id="ARBA00024045"/>
    </source>
</evidence>
<keyword evidence="4" id="KW-0636">Prenylation</keyword>
<dbReference type="Proteomes" id="UP001168877">
    <property type="component" value="Unassembled WGS sequence"/>
</dbReference>
<evidence type="ECO:0000313" key="8">
    <source>
        <dbReference type="EMBL" id="KAK0575107.1"/>
    </source>
</evidence>
<feature type="coiled-coil region" evidence="6">
    <location>
        <begin position="99"/>
        <end position="159"/>
    </location>
</feature>
<evidence type="ECO:0000256" key="3">
    <source>
        <dbReference type="ARBA" id="ARBA00023288"/>
    </source>
</evidence>
<protein>
    <submittedName>
        <fullName evidence="8">Uncharacterized protein</fullName>
    </submittedName>
</protein>
<dbReference type="GO" id="GO:0046872">
    <property type="term" value="F:metal ion binding"/>
    <property type="evidence" value="ECO:0007669"/>
    <property type="project" value="UniProtKB-KW"/>
</dbReference>
<keyword evidence="2" id="KW-0479">Metal-binding</keyword>
<reference evidence="8" key="1">
    <citation type="journal article" date="2022" name="Plant J.">
        <title>Strategies of tolerance reflected in two North American maple genomes.</title>
        <authorList>
            <person name="McEvoy S.L."/>
            <person name="Sezen U.U."/>
            <person name="Trouern-Trend A."/>
            <person name="McMahon S.M."/>
            <person name="Schaberg P.G."/>
            <person name="Yang J."/>
            <person name="Wegrzyn J.L."/>
            <person name="Swenson N.G."/>
        </authorList>
    </citation>
    <scope>NUCLEOTIDE SEQUENCE</scope>
    <source>
        <strain evidence="8">NS2018</strain>
    </source>
</reference>
<organism evidence="8 9">
    <name type="scientific">Acer saccharum</name>
    <name type="common">Sugar maple</name>
    <dbReference type="NCBI Taxonomy" id="4024"/>
    <lineage>
        <taxon>Eukaryota</taxon>
        <taxon>Viridiplantae</taxon>
        <taxon>Streptophyta</taxon>
        <taxon>Embryophyta</taxon>
        <taxon>Tracheophyta</taxon>
        <taxon>Spermatophyta</taxon>
        <taxon>Magnoliopsida</taxon>
        <taxon>eudicotyledons</taxon>
        <taxon>Gunneridae</taxon>
        <taxon>Pentapetalae</taxon>
        <taxon>rosids</taxon>
        <taxon>malvids</taxon>
        <taxon>Sapindales</taxon>
        <taxon>Sapindaceae</taxon>
        <taxon>Hippocastanoideae</taxon>
        <taxon>Acereae</taxon>
        <taxon>Acer</taxon>
    </lineage>
</organism>
<evidence type="ECO:0000313" key="9">
    <source>
        <dbReference type="Proteomes" id="UP001168877"/>
    </source>
</evidence>
<name>A0AA39RKC1_ACESA</name>
<dbReference type="InterPro" id="IPR006121">
    <property type="entry name" value="HMA_dom"/>
</dbReference>
<reference evidence="8" key="2">
    <citation type="submission" date="2023-06" db="EMBL/GenBank/DDBJ databases">
        <authorList>
            <person name="Swenson N.G."/>
            <person name="Wegrzyn J.L."/>
            <person name="Mcevoy S.L."/>
        </authorList>
    </citation>
    <scope>NUCLEOTIDE SEQUENCE</scope>
    <source>
        <strain evidence="8">NS2018</strain>
        <tissue evidence="8">Leaf</tissue>
    </source>
</reference>
<feature type="region of interest" description="Disordered" evidence="7">
    <location>
        <begin position="581"/>
        <end position="612"/>
    </location>
</feature>
<dbReference type="Gene3D" id="3.30.70.100">
    <property type="match status" value="1"/>
</dbReference>
<feature type="compositionally biased region" description="Polar residues" evidence="7">
    <location>
        <begin position="603"/>
        <end position="612"/>
    </location>
</feature>
<gene>
    <name evidence="8" type="ORF">LWI29_034123</name>
</gene>
<comment type="similarity">
    <text evidence="5">Belongs to the HIPP family.</text>
</comment>
<feature type="compositionally biased region" description="Low complexity" evidence="7">
    <location>
        <begin position="333"/>
        <end position="355"/>
    </location>
</feature>
<evidence type="ECO:0000256" key="4">
    <source>
        <dbReference type="ARBA" id="ARBA00023289"/>
    </source>
</evidence>
<dbReference type="AlphaFoldDB" id="A0AA39RKC1"/>
<evidence type="ECO:0000256" key="1">
    <source>
        <dbReference type="ARBA" id="ARBA00022481"/>
    </source>
</evidence>
<dbReference type="InterPro" id="IPR036163">
    <property type="entry name" value="HMA_dom_sf"/>
</dbReference>
<feature type="region of interest" description="Disordered" evidence="7">
    <location>
        <begin position="263"/>
        <end position="282"/>
    </location>
</feature>
<keyword evidence="9" id="KW-1185">Reference proteome</keyword>
<evidence type="ECO:0000256" key="2">
    <source>
        <dbReference type="ARBA" id="ARBA00022723"/>
    </source>
</evidence>
<keyword evidence="3" id="KW-0449">Lipoprotein</keyword>
<sequence length="612" mass="68076">MASPPHPIDHLDRLLNMEKVVSGESSPSLKRKRELVREAAENSAFSIRRCFNRNPRIGSGFNNRPDEPVQIVNEKENEETVPKNIPVVEGRTKGGHKDLTKAEGSVDFLNKAMTKAEETAARVQADMERLKSVHRTTERNVLKEEKSQLEKENQALRYMGTSRHEVVEVCAPRYGEERPEKEKSQLEKENHVLRDTVIALKAKVDASFGEGYFFTSLQVAQALPPLFDLGSIVGWDWDEIITKASQLSDATLIEVGPSQVDNVPASFLQPDRTRKEPSHRSWPTQKSALFVSGVYQVNIDAEQQKVTVSGSVGSATLIKKLVRAGKHAEVWSQKSNQNQKQKNNNNCDKNNNNKNQKQQGLIKELEALKKFPTFISEDDDDFFDDEEEEDEEDELQFLKANQLNLLRQQAIDAKKGVGAAMATNNNKIGNVNAAKKVINPNQNLGMNHHPGCGIDQKTMAALKMNNVHLGAGSHGNGGNVNNTTAAAAAAALGGFQAVQQLQPNNGYQNSSAAVFPNGVGQQYPSSMLMNMNHPSSQMMMNMNMNMQNRQQQQPQMMYHRSPFIPPTTGYYYNHTPLPYSYPPEQQPNYSGGDHSSAAHMFSDENTSSCSIM</sequence>
<dbReference type="PANTHER" id="PTHR45868">
    <property type="entry name" value="HEAVY METAL-ASSOCIATED ISOPRENYLATED PLANT PROTEIN 33-RELATED"/>
    <property type="match status" value="1"/>
</dbReference>
<proteinExistence type="inferred from homology"/>
<accession>A0AA39RKC1</accession>
<keyword evidence="6" id="KW-0175">Coiled coil</keyword>
<feature type="region of interest" description="Disordered" evidence="7">
    <location>
        <begin position="329"/>
        <end position="355"/>
    </location>
</feature>
<dbReference type="SUPFAM" id="SSF55008">
    <property type="entry name" value="HMA, heavy metal-associated domain"/>
    <property type="match status" value="1"/>
</dbReference>
<keyword evidence="1" id="KW-0488">Methylation</keyword>
<evidence type="ECO:0000256" key="6">
    <source>
        <dbReference type="SAM" id="Coils"/>
    </source>
</evidence>
<dbReference type="PANTHER" id="PTHR45868:SF19">
    <property type="entry name" value="HEAVY METAL-ASSOCIATED ISOPRENYLATED PLANT PROTEIN 37"/>
    <property type="match status" value="1"/>
</dbReference>